<keyword evidence="1" id="KW-0472">Membrane</keyword>
<organism evidence="3">
    <name type="scientific">marine sediment metagenome</name>
    <dbReference type="NCBI Taxonomy" id="412755"/>
    <lineage>
        <taxon>unclassified sequences</taxon>
        <taxon>metagenomes</taxon>
        <taxon>ecological metagenomes</taxon>
    </lineage>
</organism>
<dbReference type="InterPro" id="IPR012334">
    <property type="entry name" value="Pectin_lyas_fold"/>
</dbReference>
<dbReference type="InterPro" id="IPR007742">
    <property type="entry name" value="NosD_dom"/>
</dbReference>
<dbReference type="Pfam" id="PF05048">
    <property type="entry name" value="NosD"/>
    <property type="match status" value="1"/>
</dbReference>
<evidence type="ECO:0000259" key="2">
    <source>
        <dbReference type="Pfam" id="PF05048"/>
    </source>
</evidence>
<dbReference type="SUPFAM" id="SSF51126">
    <property type="entry name" value="Pectin lyase-like"/>
    <property type="match status" value="1"/>
</dbReference>
<keyword evidence="1" id="KW-0812">Transmembrane</keyword>
<dbReference type="NCBIfam" id="TIGR03804">
    <property type="entry name" value="para_beta_helix"/>
    <property type="match status" value="3"/>
</dbReference>
<evidence type="ECO:0000313" key="3">
    <source>
        <dbReference type="EMBL" id="KKN08290.1"/>
    </source>
</evidence>
<dbReference type="InterPro" id="IPR022441">
    <property type="entry name" value="Para_beta_helix_rpt-2"/>
</dbReference>
<dbReference type="AlphaFoldDB" id="A0A0F9MM35"/>
<feature type="domain" description="Periplasmic copper-binding protein NosD beta helix" evidence="2">
    <location>
        <begin position="36"/>
        <end position="207"/>
    </location>
</feature>
<reference evidence="3" key="1">
    <citation type="journal article" date="2015" name="Nature">
        <title>Complex archaea that bridge the gap between prokaryotes and eukaryotes.</title>
        <authorList>
            <person name="Spang A."/>
            <person name="Saw J.H."/>
            <person name="Jorgensen S.L."/>
            <person name="Zaremba-Niedzwiedzka K."/>
            <person name="Martijn J."/>
            <person name="Lind A.E."/>
            <person name="van Eijk R."/>
            <person name="Schleper C."/>
            <person name="Guy L."/>
            <person name="Ettema T.J."/>
        </authorList>
    </citation>
    <scope>NUCLEOTIDE SEQUENCE</scope>
</reference>
<dbReference type="InterPro" id="IPR006626">
    <property type="entry name" value="PbH1"/>
</dbReference>
<name>A0A0F9MM35_9ZZZZ</name>
<dbReference type="SMART" id="SM00710">
    <property type="entry name" value="PbH1"/>
    <property type="match status" value="9"/>
</dbReference>
<dbReference type="InterPro" id="IPR011050">
    <property type="entry name" value="Pectin_lyase_fold/virulence"/>
</dbReference>
<dbReference type="Gene3D" id="2.160.20.10">
    <property type="entry name" value="Single-stranded right-handed beta-helix, Pectin lyase-like"/>
    <property type="match status" value="2"/>
</dbReference>
<sequence length="790" mass="86048">WAEKLIWVKGSGTVIDPYVISGLFIDAKDSGSCIEISNSIKYFMIKGNTLINSSGGYTEAAIKLNNVTNGKLIDNDVSYPNFIGISLFSSNFNLIEGNNASENTDFGIWLRSSDNNTINKNIVNDIPQNAIQIDDDSDFNNITSNTVNGNQKGIVIYGDSDNNYIFNNTVKFNTIADAVGIYILDTCMNNTIFNNFLINNSIGVQIQLTTSDGNLVYYNTFINNTLSASDDGINNWDNQTIGNYWDDYNGEDLNDDGIGDTLYNITGLGGRKDNYPIWDDGDDIPPEITITDPINYTYHSHPPIIQGVYYDLNGINTTWYWVVGSSKNETFTGNSVEINVSKWSNQNDGLVSIIFFANDSAGNIGSEVIIVNKDTILPVIIANSPSNGTIFDTTSPNFNLTISDLNLEQFWYTIDGGVENFTSVSSGINIISLGQFVWDSLSEGSHTITFFANDSIGNIGSEVIIVNKDTTLPVIIVNSPNSGADFGINFPEFNLTVTDLNLEQFWYTIDGGVENFTSVSSGINIISLGQFVWDSLAEGSHTITFFANDTDGNIGSEVIIVNKDTILPVIVVNSPISGANFGIISPEFNLSISDLNLEQFWYTIDGGVENFTSVSSGINIISLGQFVWDSLSEGSHTITFFVNDSIGNIGSEVVIVNKDTILPVILVNSPISGAEFDTTFPDFNLTVSDLNLEQFWYTIDGGAENFVSVSSGINIISLGQSVWDSLTEGSHTITFFANDTAGNLYNIGINIIKELPSSSGGAIPFGNLYVLFAGMAVIALILIQKLRLKK</sequence>
<keyword evidence="1" id="KW-1133">Transmembrane helix</keyword>
<dbReference type="EMBL" id="LAZR01004473">
    <property type="protein sequence ID" value="KKN08290.1"/>
    <property type="molecule type" value="Genomic_DNA"/>
</dbReference>
<proteinExistence type="predicted"/>
<gene>
    <name evidence="3" type="ORF">LCGC14_1058220</name>
</gene>
<comment type="caution">
    <text evidence="3">The sequence shown here is derived from an EMBL/GenBank/DDBJ whole genome shotgun (WGS) entry which is preliminary data.</text>
</comment>
<feature type="transmembrane region" description="Helical" evidence="1">
    <location>
        <begin position="762"/>
        <end position="783"/>
    </location>
</feature>
<feature type="non-terminal residue" evidence="3">
    <location>
        <position position="1"/>
    </location>
</feature>
<protein>
    <recommendedName>
        <fullName evidence="2">Periplasmic copper-binding protein NosD beta helix domain-containing protein</fullName>
    </recommendedName>
</protein>
<evidence type="ECO:0000256" key="1">
    <source>
        <dbReference type="SAM" id="Phobius"/>
    </source>
</evidence>
<accession>A0A0F9MM35</accession>